<evidence type="ECO:0000313" key="2">
    <source>
        <dbReference type="EMBL" id="CAB4035602.1"/>
    </source>
</evidence>
<dbReference type="Proteomes" id="UP001152795">
    <property type="component" value="Unassembled WGS sequence"/>
</dbReference>
<dbReference type="PANTHER" id="PTHR31511:SF12">
    <property type="entry name" value="RHO TERMINATION FACTOR N-TERMINAL DOMAIN-CONTAINING PROTEIN"/>
    <property type="match status" value="1"/>
</dbReference>
<evidence type="ECO:0000256" key="1">
    <source>
        <dbReference type="SAM" id="MobiDB-lite"/>
    </source>
</evidence>
<feature type="region of interest" description="Disordered" evidence="1">
    <location>
        <begin position="498"/>
        <end position="530"/>
    </location>
</feature>
<feature type="region of interest" description="Disordered" evidence="1">
    <location>
        <begin position="395"/>
        <end position="425"/>
    </location>
</feature>
<proteinExistence type="predicted"/>
<protein>
    <submittedName>
        <fullName evidence="2">Uncharacterized protein</fullName>
    </submittedName>
</protein>
<accession>A0A7D9LM84</accession>
<name>A0A7D9LM84_PARCT</name>
<dbReference type="AlphaFoldDB" id="A0A7D9LM84"/>
<dbReference type="OrthoDB" id="6619746at2759"/>
<sequence length="530" mass="62524">MHDVFLDNERRSRKESEVREKRARQKTREGGKSWEKSIRKEEARRRGIINRERAAEKRRVLEEKKQASREKIRLRDLNETVVQRERRLRRNEYERTRRRKKREAEARYLELTPFREDSAIRGMVERYRIEPTTAFDVLTFLELARPRVRELLDGLRGRTSRNISTNEDRMKSETVQKTSVHELQCISDRFVDDLVAKRDLLKQKGVYPYEYMDDHEKLDMSRLPPKRFFYNGLKMEDVTDEEYERAKKYGRQNFWKESRETYGLDSPWYYTAPGLSWDAALKKTRIKLELITDPRMYRFIENGIRGGISTSVMRYGTADNKYVDISEIPEGIINLMRDLNFKIRKDPTDIREKVLEFENDVCKFLWDYSQEDDNKIMRYIEKNLTRWVTCLSDHGKEDDSKMTEVNPESVPVTKPLDPSKKVKDPRRVEAGKRLAKISQQAKAAKKAKTEKNLKAEVRGECMTEGGSGWISVEKLCLVLGVGIGLGSLYLTWKSRDEKGSVKQVNEIVDDDVEKDSSKDPPKEPFDDLFD</sequence>
<comment type="caution">
    <text evidence="2">The sequence shown here is derived from an EMBL/GenBank/DDBJ whole genome shotgun (WGS) entry which is preliminary data.</text>
</comment>
<evidence type="ECO:0000313" key="3">
    <source>
        <dbReference type="Proteomes" id="UP001152795"/>
    </source>
</evidence>
<keyword evidence="3" id="KW-1185">Reference proteome</keyword>
<dbReference type="PANTHER" id="PTHR31511">
    <property type="entry name" value="PROTEIN CBG23764"/>
    <property type="match status" value="1"/>
</dbReference>
<reference evidence="2" key="1">
    <citation type="submission" date="2020-04" db="EMBL/GenBank/DDBJ databases">
        <authorList>
            <person name="Alioto T."/>
            <person name="Alioto T."/>
            <person name="Gomez Garrido J."/>
        </authorList>
    </citation>
    <scope>NUCLEOTIDE SEQUENCE</scope>
    <source>
        <strain evidence="2">A484AB</strain>
    </source>
</reference>
<organism evidence="2 3">
    <name type="scientific">Paramuricea clavata</name>
    <name type="common">Red gorgonian</name>
    <name type="synonym">Violescent sea-whip</name>
    <dbReference type="NCBI Taxonomy" id="317549"/>
    <lineage>
        <taxon>Eukaryota</taxon>
        <taxon>Metazoa</taxon>
        <taxon>Cnidaria</taxon>
        <taxon>Anthozoa</taxon>
        <taxon>Octocorallia</taxon>
        <taxon>Malacalcyonacea</taxon>
        <taxon>Plexauridae</taxon>
        <taxon>Paramuricea</taxon>
    </lineage>
</organism>
<feature type="compositionally biased region" description="Basic and acidic residues" evidence="1">
    <location>
        <begin position="514"/>
        <end position="530"/>
    </location>
</feature>
<dbReference type="EMBL" id="CACRXK020021199">
    <property type="protein sequence ID" value="CAB4035602.1"/>
    <property type="molecule type" value="Genomic_DNA"/>
</dbReference>
<gene>
    <name evidence="2" type="ORF">PACLA_8A043326</name>
</gene>
<feature type="region of interest" description="Disordered" evidence="1">
    <location>
        <begin position="1"/>
        <end position="36"/>
    </location>
</feature>